<dbReference type="GO" id="GO:0017061">
    <property type="term" value="F:S-methyl-5-thioadenosine phosphorylase activity"/>
    <property type="evidence" value="ECO:0007669"/>
    <property type="project" value="UniProtKB-EC"/>
</dbReference>
<dbReference type="EMBL" id="CADCWN010000008">
    <property type="protein sequence ID" value="CAA9548264.1"/>
    <property type="molecule type" value="Genomic_DNA"/>
</dbReference>
<evidence type="ECO:0000313" key="11">
    <source>
        <dbReference type="EMBL" id="CAA9548264.1"/>
    </source>
</evidence>
<gene>
    <name evidence="11" type="ORF">AVDCRST_MAG18-83</name>
</gene>
<comment type="similarity">
    <text evidence="2 10">Belongs to the purine nucleoside phosphorylase YfiH/LACC1 family.</text>
</comment>
<dbReference type="InterPro" id="IPR011324">
    <property type="entry name" value="Cytotoxic_necrot_fac-like_cat"/>
</dbReference>
<dbReference type="InterPro" id="IPR003730">
    <property type="entry name" value="Cu_polyphenol_OxRdtase"/>
</dbReference>
<dbReference type="InterPro" id="IPR038371">
    <property type="entry name" value="Cu_polyphenol_OxRdtase_sf"/>
</dbReference>
<comment type="catalytic activity">
    <reaction evidence="1">
        <text>inosine + phosphate = alpha-D-ribose 1-phosphate + hypoxanthine</text>
        <dbReference type="Rhea" id="RHEA:27646"/>
        <dbReference type="ChEBI" id="CHEBI:17368"/>
        <dbReference type="ChEBI" id="CHEBI:17596"/>
        <dbReference type="ChEBI" id="CHEBI:43474"/>
        <dbReference type="ChEBI" id="CHEBI:57720"/>
        <dbReference type="EC" id="2.4.2.1"/>
    </reaction>
    <physiologicalReaction direction="left-to-right" evidence="1">
        <dbReference type="Rhea" id="RHEA:27647"/>
    </physiologicalReaction>
</comment>
<evidence type="ECO:0000256" key="10">
    <source>
        <dbReference type="RuleBase" id="RU361274"/>
    </source>
</evidence>
<evidence type="ECO:0000256" key="3">
    <source>
        <dbReference type="ARBA" id="ARBA00022679"/>
    </source>
</evidence>
<dbReference type="PANTHER" id="PTHR30616">
    <property type="entry name" value="UNCHARACTERIZED PROTEIN YFIH"/>
    <property type="match status" value="1"/>
</dbReference>
<dbReference type="SUPFAM" id="SSF64438">
    <property type="entry name" value="CNF1/YfiH-like putative cysteine hydrolases"/>
    <property type="match status" value="1"/>
</dbReference>
<dbReference type="GO" id="GO:0016787">
    <property type="term" value="F:hydrolase activity"/>
    <property type="evidence" value="ECO:0007669"/>
    <property type="project" value="UniProtKB-KW"/>
</dbReference>
<dbReference type="PANTHER" id="PTHR30616:SF2">
    <property type="entry name" value="PURINE NUCLEOSIDE PHOSPHORYLASE LACC1"/>
    <property type="match status" value="1"/>
</dbReference>
<keyword evidence="6" id="KW-0862">Zinc</keyword>
<name>A0A6J4UFZ2_9BACT</name>
<evidence type="ECO:0000256" key="9">
    <source>
        <dbReference type="ARBA" id="ARBA00049893"/>
    </source>
</evidence>
<keyword evidence="3" id="KW-0808">Transferase</keyword>
<comment type="catalytic activity">
    <reaction evidence="8">
        <text>adenosine + phosphate = alpha-D-ribose 1-phosphate + adenine</text>
        <dbReference type="Rhea" id="RHEA:27642"/>
        <dbReference type="ChEBI" id="CHEBI:16335"/>
        <dbReference type="ChEBI" id="CHEBI:16708"/>
        <dbReference type="ChEBI" id="CHEBI:43474"/>
        <dbReference type="ChEBI" id="CHEBI:57720"/>
        <dbReference type="EC" id="2.4.2.1"/>
    </reaction>
    <physiologicalReaction direction="left-to-right" evidence="8">
        <dbReference type="Rhea" id="RHEA:27643"/>
    </physiologicalReaction>
</comment>
<accession>A0A6J4UFZ2</accession>
<evidence type="ECO:0000256" key="2">
    <source>
        <dbReference type="ARBA" id="ARBA00007353"/>
    </source>
</evidence>
<evidence type="ECO:0000256" key="4">
    <source>
        <dbReference type="ARBA" id="ARBA00022723"/>
    </source>
</evidence>
<evidence type="ECO:0000256" key="7">
    <source>
        <dbReference type="ARBA" id="ARBA00047989"/>
    </source>
</evidence>
<dbReference type="CDD" id="cd16833">
    <property type="entry name" value="YfiH"/>
    <property type="match status" value="1"/>
</dbReference>
<protein>
    <recommendedName>
        <fullName evidence="10">Purine nucleoside phosphorylase</fullName>
    </recommendedName>
</protein>
<dbReference type="Gene3D" id="3.60.140.10">
    <property type="entry name" value="CNF1/YfiH-like putative cysteine hydrolases"/>
    <property type="match status" value="1"/>
</dbReference>
<evidence type="ECO:0000256" key="5">
    <source>
        <dbReference type="ARBA" id="ARBA00022801"/>
    </source>
</evidence>
<dbReference type="GO" id="GO:0005507">
    <property type="term" value="F:copper ion binding"/>
    <property type="evidence" value="ECO:0007669"/>
    <property type="project" value="TreeGrafter"/>
</dbReference>
<comment type="catalytic activity">
    <reaction evidence="7">
        <text>adenosine + H2O + H(+) = inosine + NH4(+)</text>
        <dbReference type="Rhea" id="RHEA:24408"/>
        <dbReference type="ChEBI" id="CHEBI:15377"/>
        <dbReference type="ChEBI" id="CHEBI:15378"/>
        <dbReference type="ChEBI" id="CHEBI:16335"/>
        <dbReference type="ChEBI" id="CHEBI:17596"/>
        <dbReference type="ChEBI" id="CHEBI:28938"/>
        <dbReference type="EC" id="3.5.4.4"/>
    </reaction>
    <physiologicalReaction direction="left-to-right" evidence="7">
        <dbReference type="Rhea" id="RHEA:24409"/>
    </physiologicalReaction>
</comment>
<reference evidence="11" key="1">
    <citation type="submission" date="2020-02" db="EMBL/GenBank/DDBJ databases">
        <authorList>
            <person name="Meier V. D."/>
        </authorList>
    </citation>
    <scope>NUCLEOTIDE SEQUENCE</scope>
    <source>
        <strain evidence="11">AVDCRST_MAG18</strain>
    </source>
</reference>
<comment type="catalytic activity">
    <reaction evidence="9">
        <text>S-methyl-5'-thioadenosine + phosphate = 5-(methylsulfanyl)-alpha-D-ribose 1-phosphate + adenine</text>
        <dbReference type="Rhea" id="RHEA:11852"/>
        <dbReference type="ChEBI" id="CHEBI:16708"/>
        <dbReference type="ChEBI" id="CHEBI:17509"/>
        <dbReference type="ChEBI" id="CHEBI:43474"/>
        <dbReference type="ChEBI" id="CHEBI:58533"/>
        <dbReference type="EC" id="2.4.2.28"/>
    </reaction>
    <physiologicalReaction direction="left-to-right" evidence="9">
        <dbReference type="Rhea" id="RHEA:11853"/>
    </physiologicalReaction>
</comment>
<sequence length="282" mass="29639">MSAPGVAGDAIAGAGPALTPLRLASFARYPRVRHGITGRVHGLWREGDTSYATGGDPARVFDNRRAWGVRIGVDAERIVAVRQVHGNTVDSVDASARGRGARALDAARVPAADALLTAAADTPLLLGFADCTPLLFHDPARDVVGLAHAGWRGTVADIAGETVRAMSARFGSAPGDIVAGIGPAIGRCCYMVDQPVTDAWHALGVADETVLEEIAPVAGRRQWRFDLARANRLLLERAGVRPEQIEDTAICTSCNVEAFPSHRAQQGQAGRFAAIISLIGND</sequence>
<evidence type="ECO:0000256" key="6">
    <source>
        <dbReference type="ARBA" id="ARBA00022833"/>
    </source>
</evidence>
<dbReference type="AlphaFoldDB" id="A0A6J4UFZ2"/>
<dbReference type="Pfam" id="PF02578">
    <property type="entry name" value="Cu-oxidase_4"/>
    <property type="match status" value="1"/>
</dbReference>
<keyword evidence="5" id="KW-0378">Hydrolase</keyword>
<keyword evidence="4" id="KW-0479">Metal-binding</keyword>
<proteinExistence type="inferred from homology"/>
<organism evidence="11">
    <name type="scientific">uncultured Thermomicrobiales bacterium</name>
    <dbReference type="NCBI Taxonomy" id="1645740"/>
    <lineage>
        <taxon>Bacteria</taxon>
        <taxon>Pseudomonadati</taxon>
        <taxon>Thermomicrobiota</taxon>
        <taxon>Thermomicrobia</taxon>
        <taxon>Thermomicrobiales</taxon>
        <taxon>environmental samples</taxon>
    </lineage>
</organism>
<dbReference type="NCBIfam" id="TIGR00726">
    <property type="entry name" value="peptidoglycan editing factor PgeF"/>
    <property type="match status" value="1"/>
</dbReference>
<evidence type="ECO:0000256" key="8">
    <source>
        <dbReference type="ARBA" id="ARBA00048968"/>
    </source>
</evidence>
<evidence type="ECO:0000256" key="1">
    <source>
        <dbReference type="ARBA" id="ARBA00000553"/>
    </source>
</evidence>